<dbReference type="GO" id="GO:0003700">
    <property type="term" value="F:DNA-binding transcription factor activity"/>
    <property type="evidence" value="ECO:0007669"/>
    <property type="project" value="TreeGrafter"/>
</dbReference>
<dbReference type="SUPFAM" id="SSF46689">
    <property type="entry name" value="Homeodomain-like"/>
    <property type="match status" value="1"/>
</dbReference>
<dbReference type="Gene3D" id="1.10.357.10">
    <property type="entry name" value="Tetracycline Repressor, domain 2"/>
    <property type="match status" value="1"/>
</dbReference>
<evidence type="ECO:0000313" key="6">
    <source>
        <dbReference type="EMBL" id="RNL39231.1"/>
    </source>
</evidence>
<dbReference type="InterPro" id="IPR009057">
    <property type="entry name" value="Homeodomain-like_sf"/>
</dbReference>
<keyword evidence="2 4" id="KW-0238">DNA-binding</keyword>
<dbReference type="InterPro" id="IPR050109">
    <property type="entry name" value="HTH-type_TetR-like_transc_reg"/>
</dbReference>
<reference evidence="6 7" key="1">
    <citation type="journal article" date="2019" name="Microbiol. Resour. Announc.">
        <title>Draft Genome Sequences of Type Strains of Gordonibacter faecihominis, Paraeggerthella hongkongensis, Parvibacter caecicola,Slackia equolifaciens, Slackia faecicanis, and Slackia isoflavoniconvertens.</title>
        <authorList>
            <person name="Danylec N."/>
            <person name="Stoll D.A."/>
            <person name="Dotsch A."/>
            <person name="Huch M."/>
        </authorList>
    </citation>
    <scope>NUCLEOTIDE SEQUENCE [LARGE SCALE GENOMIC DNA]</scope>
    <source>
        <strain evidence="6 7">DSM 18785</strain>
    </source>
</reference>
<dbReference type="Proteomes" id="UP000278327">
    <property type="component" value="Unassembled WGS sequence"/>
</dbReference>
<dbReference type="GO" id="GO:0000976">
    <property type="term" value="F:transcription cis-regulatory region binding"/>
    <property type="evidence" value="ECO:0007669"/>
    <property type="project" value="TreeGrafter"/>
</dbReference>
<dbReference type="PRINTS" id="PR00455">
    <property type="entry name" value="HTHTETR"/>
</dbReference>
<name>A0A3N0AWI5_9ACTN</name>
<evidence type="ECO:0000256" key="1">
    <source>
        <dbReference type="ARBA" id="ARBA00023015"/>
    </source>
</evidence>
<gene>
    <name evidence="6" type="ORF">DMP10_02250</name>
</gene>
<dbReference type="PROSITE" id="PS50977">
    <property type="entry name" value="HTH_TETR_2"/>
    <property type="match status" value="1"/>
</dbReference>
<accession>A0A3N0AWI5</accession>
<dbReference type="InterPro" id="IPR001647">
    <property type="entry name" value="HTH_TetR"/>
</dbReference>
<dbReference type="Pfam" id="PF00440">
    <property type="entry name" value="TetR_N"/>
    <property type="match status" value="1"/>
</dbReference>
<evidence type="ECO:0000256" key="2">
    <source>
        <dbReference type="ARBA" id="ARBA00023125"/>
    </source>
</evidence>
<sequence>MGNRPVISKEQILDAAYEIATTKGLGALSIRAVAAACGVAVGTVYNSYPTKSDLVNDVVGRFWQRAFSDRMGAVTAGGVAGLEEGGAGTTAHADAGSCASVQQADARAAEGLAGDSCDFVEFCRQLAGEMARALEEFRSDFLDGLTALGAYDLAVARRREAESFAHARLGLQVALQRDPAVRRERLKGSLAPELLCDLVWETMIDAARHHKPLDETLFALLRIALYR</sequence>
<proteinExistence type="predicted"/>
<keyword evidence="1" id="KW-0805">Transcription regulation</keyword>
<keyword evidence="7" id="KW-1185">Reference proteome</keyword>
<comment type="caution">
    <text evidence="6">The sequence shown here is derived from an EMBL/GenBank/DDBJ whole genome shotgun (WGS) entry which is preliminary data.</text>
</comment>
<evidence type="ECO:0000256" key="3">
    <source>
        <dbReference type="ARBA" id="ARBA00023163"/>
    </source>
</evidence>
<dbReference type="PANTHER" id="PTHR30055:SF234">
    <property type="entry name" value="HTH-TYPE TRANSCRIPTIONAL REGULATOR BETI"/>
    <property type="match status" value="1"/>
</dbReference>
<dbReference type="EMBL" id="QICA01000003">
    <property type="protein sequence ID" value="RNL39231.1"/>
    <property type="molecule type" value="Genomic_DNA"/>
</dbReference>
<evidence type="ECO:0000256" key="4">
    <source>
        <dbReference type="PROSITE-ProRule" id="PRU00335"/>
    </source>
</evidence>
<dbReference type="RefSeq" id="WP_117284875.1">
    <property type="nucleotide sequence ID" value="NZ_JAMTCE010000016.1"/>
</dbReference>
<feature type="domain" description="HTH tetR-type" evidence="5">
    <location>
        <begin position="6"/>
        <end position="66"/>
    </location>
</feature>
<feature type="DNA-binding region" description="H-T-H motif" evidence="4">
    <location>
        <begin position="29"/>
        <end position="48"/>
    </location>
</feature>
<protein>
    <submittedName>
        <fullName evidence="6">TetR/AcrR family transcriptional regulator</fullName>
    </submittedName>
</protein>
<evidence type="ECO:0000313" key="7">
    <source>
        <dbReference type="Proteomes" id="UP000278327"/>
    </source>
</evidence>
<keyword evidence="3" id="KW-0804">Transcription</keyword>
<evidence type="ECO:0000259" key="5">
    <source>
        <dbReference type="PROSITE" id="PS50977"/>
    </source>
</evidence>
<dbReference type="AlphaFoldDB" id="A0A3N0AWI5"/>
<dbReference type="PANTHER" id="PTHR30055">
    <property type="entry name" value="HTH-TYPE TRANSCRIPTIONAL REGULATOR RUTR"/>
    <property type="match status" value="1"/>
</dbReference>
<organism evidence="6 7">
    <name type="scientific">Adlercreutzia equolifaciens subsp. celatus DSM 18785</name>
    <dbReference type="NCBI Taxonomy" id="1121021"/>
    <lineage>
        <taxon>Bacteria</taxon>
        <taxon>Bacillati</taxon>
        <taxon>Actinomycetota</taxon>
        <taxon>Coriobacteriia</taxon>
        <taxon>Eggerthellales</taxon>
        <taxon>Eggerthellaceae</taxon>
        <taxon>Adlercreutzia</taxon>
    </lineage>
</organism>